<dbReference type="CDD" id="cd00303">
    <property type="entry name" value="retropepsin_like"/>
    <property type="match status" value="1"/>
</dbReference>
<gene>
    <name evidence="12" type="ORF">O0I10_005075</name>
</gene>
<dbReference type="SUPFAM" id="SSF50630">
    <property type="entry name" value="Acid proteases"/>
    <property type="match status" value="1"/>
</dbReference>
<feature type="region of interest" description="Disordered" evidence="10">
    <location>
        <begin position="302"/>
        <end position="325"/>
    </location>
</feature>
<feature type="region of interest" description="Disordered" evidence="10">
    <location>
        <begin position="1"/>
        <end position="48"/>
    </location>
</feature>
<evidence type="ECO:0000256" key="8">
    <source>
        <dbReference type="ARBA" id="ARBA00022908"/>
    </source>
</evidence>
<dbReference type="AlphaFoldDB" id="A0AAD7V4T6"/>
<keyword evidence="2" id="KW-0548">Nucleotidyltransferase</keyword>
<dbReference type="Gene3D" id="3.10.10.10">
    <property type="entry name" value="HIV Type 1 Reverse Transcriptase, subunit A, domain 1"/>
    <property type="match status" value="1"/>
</dbReference>
<comment type="caution">
    <text evidence="12">The sequence shown here is derived from an EMBL/GenBank/DDBJ whole genome shotgun (WGS) entry which is preliminary data.</text>
</comment>
<feature type="compositionally biased region" description="Low complexity" evidence="10">
    <location>
        <begin position="32"/>
        <end position="44"/>
    </location>
</feature>
<keyword evidence="13" id="KW-1185">Reference proteome</keyword>
<name>A0AAD7V4T6_9FUNG</name>
<dbReference type="Pfam" id="PF13650">
    <property type="entry name" value="Asp_protease_2"/>
    <property type="match status" value="1"/>
</dbReference>
<dbReference type="Pfam" id="PF17919">
    <property type="entry name" value="RT_RNaseH_2"/>
    <property type="match status" value="1"/>
</dbReference>
<keyword evidence="4" id="KW-0645">Protease</keyword>
<feature type="domain" description="Reverse transcriptase" evidence="11">
    <location>
        <begin position="651"/>
        <end position="833"/>
    </location>
</feature>
<evidence type="ECO:0000313" key="12">
    <source>
        <dbReference type="EMBL" id="KAJ8659037.1"/>
    </source>
</evidence>
<reference evidence="12 13" key="1">
    <citation type="submission" date="2023-03" db="EMBL/GenBank/DDBJ databases">
        <title>Genome sequence of Lichtheimia ornata CBS 291.66.</title>
        <authorList>
            <person name="Mohabir J.T."/>
            <person name="Shea T.P."/>
            <person name="Kurbessoian T."/>
            <person name="Berby B."/>
            <person name="Fontaine J."/>
            <person name="Livny J."/>
            <person name="Gnirke A."/>
            <person name="Stajich J.E."/>
            <person name="Cuomo C.A."/>
        </authorList>
    </citation>
    <scope>NUCLEOTIDE SEQUENCE [LARGE SCALE GENOMIC DNA]</scope>
    <source>
        <strain evidence="12">CBS 291.66</strain>
    </source>
</reference>
<dbReference type="Gene3D" id="2.40.70.10">
    <property type="entry name" value="Acid Proteases"/>
    <property type="match status" value="1"/>
</dbReference>
<keyword evidence="5" id="KW-0255">Endonuclease</keyword>
<evidence type="ECO:0000256" key="9">
    <source>
        <dbReference type="ARBA" id="ARBA00023268"/>
    </source>
</evidence>
<feature type="non-terminal residue" evidence="12">
    <location>
        <position position="970"/>
    </location>
</feature>
<dbReference type="FunFam" id="3.30.70.270:FF:000020">
    <property type="entry name" value="Transposon Tf2-6 polyprotein-like Protein"/>
    <property type="match status" value="1"/>
</dbReference>
<keyword evidence="6" id="KW-0460">Magnesium</keyword>
<dbReference type="InterPro" id="IPR001969">
    <property type="entry name" value="Aspartic_peptidase_AS"/>
</dbReference>
<keyword evidence="5" id="KW-0378">Hydrolase</keyword>
<dbReference type="GO" id="GO:0004190">
    <property type="term" value="F:aspartic-type endopeptidase activity"/>
    <property type="evidence" value="ECO:0007669"/>
    <property type="project" value="UniProtKB-KW"/>
</dbReference>
<dbReference type="Proteomes" id="UP001234581">
    <property type="component" value="Unassembled WGS sequence"/>
</dbReference>
<dbReference type="GO" id="GO:0016779">
    <property type="term" value="F:nucleotidyltransferase activity"/>
    <property type="evidence" value="ECO:0007669"/>
    <property type="project" value="UniProtKB-KW"/>
</dbReference>
<dbReference type="PROSITE" id="PS50878">
    <property type="entry name" value="RT_POL"/>
    <property type="match status" value="1"/>
</dbReference>
<dbReference type="GeneID" id="83212488"/>
<evidence type="ECO:0000256" key="2">
    <source>
        <dbReference type="ARBA" id="ARBA00022695"/>
    </source>
</evidence>
<dbReference type="GO" id="GO:0015074">
    <property type="term" value="P:DNA integration"/>
    <property type="evidence" value="ECO:0007669"/>
    <property type="project" value="UniProtKB-KW"/>
</dbReference>
<dbReference type="InterPro" id="IPR041577">
    <property type="entry name" value="RT_RNaseH_2"/>
</dbReference>
<dbReference type="Pfam" id="PF00078">
    <property type="entry name" value="RVT_1"/>
    <property type="match status" value="1"/>
</dbReference>
<dbReference type="InterPro" id="IPR043502">
    <property type="entry name" value="DNA/RNA_pol_sf"/>
</dbReference>
<feature type="compositionally biased region" description="Polar residues" evidence="10">
    <location>
        <begin position="302"/>
        <end position="311"/>
    </location>
</feature>
<dbReference type="CDD" id="cd01647">
    <property type="entry name" value="RT_LTR"/>
    <property type="match status" value="1"/>
</dbReference>
<dbReference type="InterPro" id="IPR021109">
    <property type="entry name" value="Peptidase_aspartic_dom_sf"/>
</dbReference>
<organism evidence="12 13">
    <name type="scientific">Lichtheimia ornata</name>
    <dbReference type="NCBI Taxonomy" id="688661"/>
    <lineage>
        <taxon>Eukaryota</taxon>
        <taxon>Fungi</taxon>
        <taxon>Fungi incertae sedis</taxon>
        <taxon>Mucoromycota</taxon>
        <taxon>Mucoromycotina</taxon>
        <taxon>Mucoromycetes</taxon>
        <taxon>Mucorales</taxon>
        <taxon>Lichtheimiaceae</taxon>
        <taxon>Lichtheimia</taxon>
    </lineage>
</organism>
<dbReference type="InterPro" id="IPR043128">
    <property type="entry name" value="Rev_trsase/Diguanyl_cyclase"/>
</dbReference>
<dbReference type="InterPro" id="IPR000477">
    <property type="entry name" value="RT_dom"/>
</dbReference>
<feature type="compositionally biased region" description="Basic and acidic residues" evidence="10">
    <location>
        <begin position="313"/>
        <end position="323"/>
    </location>
</feature>
<evidence type="ECO:0000256" key="5">
    <source>
        <dbReference type="ARBA" id="ARBA00022759"/>
    </source>
</evidence>
<keyword evidence="7" id="KW-0694">RNA-binding</keyword>
<evidence type="ECO:0000256" key="4">
    <source>
        <dbReference type="ARBA" id="ARBA00022750"/>
    </source>
</evidence>
<evidence type="ECO:0000256" key="6">
    <source>
        <dbReference type="ARBA" id="ARBA00022842"/>
    </source>
</evidence>
<dbReference type="GO" id="GO:0003723">
    <property type="term" value="F:RNA binding"/>
    <property type="evidence" value="ECO:0007669"/>
    <property type="project" value="UniProtKB-KW"/>
</dbReference>
<protein>
    <recommendedName>
        <fullName evidence="11">Reverse transcriptase domain-containing protein</fullName>
    </recommendedName>
</protein>
<evidence type="ECO:0000256" key="3">
    <source>
        <dbReference type="ARBA" id="ARBA00022722"/>
    </source>
</evidence>
<evidence type="ECO:0000256" key="10">
    <source>
        <dbReference type="SAM" id="MobiDB-lite"/>
    </source>
</evidence>
<dbReference type="SUPFAM" id="SSF56672">
    <property type="entry name" value="DNA/RNA polymerases"/>
    <property type="match status" value="1"/>
</dbReference>
<keyword evidence="4" id="KW-0064">Aspartyl protease</keyword>
<evidence type="ECO:0000256" key="7">
    <source>
        <dbReference type="ARBA" id="ARBA00022884"/>
    </source>
</evidence>
<evidence type="ECO:0000256" key="1">
    <source>
        <dbReference type="ARBA" id="ARBA00022679"/>
    </source>
</evidence>
<accession>A0AAD7V4T6</accession>
<dbReference type="PANTHER" id="PTHR37984">
    <property type="entry name" value="PROTEIN CBG26694"/>
    <property type="match status" value="1"/>
</dbReference>
<evidence type="ECO:0000313" key="13">
    <source>
        <dbReference type="Proteomes" id="UP001234581"/>
    </source>
</evidence>
<keyword evidence="9" id="KW-0511">Multifunctional enzyme</keyword>
<dbReference type="EMBL" id="JARTCD010000020">
    <property type="protein sequence ID" value="KAJ8659037.1"/>
    <property type="molecule type" value="Genomic_DNA"/>
</dbReference>
<dbReference type="PROSITE" id="PS00141">
    <property type="entry name" value="ASP_PROTEASE"/>
    <property type="match status" value="1"/>
</dbReference>
<feature type="compositionally biased region" description="Basic and acidic residues" evidence="10">
    <location>
        <begin position="1"/>
        <end position="12"/>
    </location>
</feature>
<keyword evidence="3" id="KW-0540">Nuclease</keyword>
<sequence length="970" mass="108988">MSTSPQREDTSSRQDSPMDMGSPLSSAADAQSVVTVSSHTSSSSLQRATDAIDKVINKLADLAEQMASNDLTPEQRQVIHQESQQASKDLEVLKSMYRKMSKKDKSNHHSSRPVVPQDLPMLQWTGNVHDKSKLVFGSVEECLNRFEDVVISYNQDLDEAWGRLLPRMLSPEQRSWYDDNLRPYTHLPWTLFARKTLIKKYGVHDGERQSQAMFDLLDMHMKRDESVEYYTDRFNKTRREAGLEDNLAIAAVYTKSLVPDLYKQVRLAQVNLPMELRSTTEQAANIARGLYATVIGAATKYQANKQKSSESPAIHEKPKKQEGNKYCNLHKKGHHSTSECRTLARELGNKVTKPEPSFKSREKRCFKCNESWKPGHTCKSKMAIRSAQVSDQQQYHHSTLTPTVEHNLIDLDNTINNDVDMLDAQHPCTQCKFIRMASHATQVSTDLTHTIYVPITIQEHKVWAIVDTGATISSITPSLVSKLSTSIIPTSGQIDLAASGVSIPRTGTTSQINIVYDGKPFIHSFEVFPINADADVSIGTDLMSKLGISIQGLATSWERPSPPFALDSNIEMDKPNDSPAGTTIEHNELLHAIQPALRKNAQIPVTSFCTMPESVVYLNTGAAPPVYRPQYPLAEHLLPVLEEQIQKWLADGVIIPAPPRNGWNSPLTVAPKKDAQGNPTNFRPCLDPRHINNLLPEHRYPLPHIEQIFHALTGATVFTTLDLKSAFHRFKIHEPDQHKTTFTFRNRPYCFQACPFGLKHISAVFQKCMHTLLDDLPFVATFVDDVVIFSKSMAEHREHVITVIQRLTDVNLILNADKCHFAQKSIYLLGFCIDANGRRPDPRKLVNVDEWPIPKTGKDIQRFLGLINFFRSHLPLAAELTAPLDALRNHGSLAKVWQDVHLDAFNNVKAALLAAPVLSHPDITRPFFVATDASNYGIGAVLYQIDPDTQARQYVSFVARALTKSERNYF</sequence>
<dbReference type="PANTHER" id="PTHR37984:SF5">
    <property type="entry name" value="PROTEIN NYNRIN-LIKE"/>
    <property type="match status" value="1"/>
</dbReference>
<keyword evidence="1" id="KW-0808">Transferase</keyword>
<dbReference type="RefSeq" id="XP_058343950.1">
    <property type="nucleotide sequence ID" value="XM_058485123.1"/>
</dbReference>
<keyword evidence="8" id="KW-0229">DNA integration</keyword>
<dbReference type="GO" id="GO:0004519">
    <property type="term" value="F:endonuclease activity"/>
    <property type="evidence" value="ECO:0007669"/>
    <property type="project" value="UniProtKB-KW"/>
</dbReference>
<dbReference type="Gene3D" id="3.30.70.270">
    <property type="match status" value="2"/>
</dbReference>
<dbReference type="InterPro" id="IPR050951">
    <property type="entry name" value="Retrovirus_Pol_polyprotein"/>
</dbReference>
<proteinExistence type="predicted"/>
<dbReference type="GO" id="GO:0006508">
    <property type="term" value="P:proteolysis"/>
    <property type="evidence" value="ECO:0007669"/>
    <property type="project" value="InterPro"/>
</dbReference>
<evidence type="ECO:0000259" key="11">
    <source>
        <dbReference type="PROSITE" id="PS50878"/>
    </source>
</evidence>